<dbReference type="PANTHER" id="PTHR10491:SF4">
    <property type="entry name" value="METHIONINE ADENOSYLTRANSFERASE 2 SUBUNIT BETA"/>
    <property type="match status" value="1"/>
</dbReference>
<organism evidence="2 3">
    <name type="scientific">Elsinoe australis</name>
    <dbReference type="NCBI Taxonomy" id="40998"/>
    <lineage>
        <taxon>Eukaryota</taxon>
        <taxon>Fungi</taxon>
        <taxon>Dikarya</taxon>
        <taxon>Ascomycota</taxon>
        <taxon>Pezizomycotina</taxon>
        <taxon>Dothideomycetes</taxon>
        <taxon>Dothideomycetidae</taxon>
        <taxon>Myriangiales</taxon>
        <taxon>Elsinoaceae</taxon>
        <taxon>Elsinoe</taxon>
    </lineage>
</organism>
<evidence type="ECO:0000313" key="2">
    <source>
        <dbReference type="EMBL" id="PSK56508.1"/>
    </source>
</evidence>
<name>A0A2P8A7S4_9PEZI</name>
<dbReference type="InterPro" id="IPR005913">
    <property type="entry name" value="dTDP_dehydrorham_reduct"/>
</dbReference>
<dbReference type="InterPro" id="IPR036291">
    <property type="entry name" value="NAD(P)-bd_dom_sf"/>
</dbReference>
<keyword evidence="3" id="KW-1185">Reference proteome</keyword>
<reference evidence="2 3" key="1">
    <citation type="submission" date="2017-05" db="EMBL/GenBank/DDBJ databases">
        <title>Draft genome sequence of Elsinoe australis.</title>
        <authorList>
            <person name="Cheng Q."/>
        </authorList>
    </citation>
    <scope>NUCLEOTIDE SEQUENCE [LARGE SCALE GENOMIC DNA]</scope>
    <source>
        <strain evidence="2 3">NL1</strain>
    </source>
</reference>
<dbReference type="Pfam" id="PF04321">
    <property type="entry name" value="RmlD_sub_bind"/>
    <property type="match status" value="1"/>
</dbReference>
<dbReference type="GO" id="GO:0006556">
    <property type="term" value="P:S-adenosylmethionine biosynthetic process"/>
    <property type="evidence" value="ECO:0007669"/>
    <property type="project" value="TreeGrafter"/>
</dbReference>
<accession>A0A2P8A7S4</accession>
<dbReference type="PANTHER" id="PTHR10491">
    <property type="entry name" value="DTDP-4-DEHYDRORHAMNOSE REDUCTASE"/>
    <property type="match status" value="1"/>
</dbReference>
<comment type="caution">
    <text evidence="2">The sequence shown here is derived from an EMBL/GenBank/DDBJ whole genome shotgun (WGS) entry which is preliminary data.</text>
</comment>
<dbReference type="Gene3D" id="3.40.50.720">
    <property type="entry name" value="NAD(P)-binding Rossmann-like Domain"/>
    <property type="match status" value="1"/>
</dbReference>
<feature type="domain" description="RmlD-like substrate binding" evidence="1">
    <location>
        <begin position="12"/>
        <end position="178"/>
    </location>
</feature>
<evidence type="ECO:0000259" key="1">
    <source>
        <dbReference type="Pfam" id="PF04321"/>
    </source>
</evidence>
<dbReference type="AlphaFoldDB" id="A0A2P8A7S4"/>
<evidence type="ECO:0000313" key="3">
    <source>
        <dbReference type="Proteomes" id="UP000243723"/>
    </source>
</evidence>
<dbReference type="GO" id="GO:0048270">
    <property type="term" value="F:methionine adenosyltransferase regulator activity"/>
    <property type="evidence" value="ECO:0007669"/>
    <property type="project" value="TreeGrafter"/>
</dbReference>
<dbReference type="Proteomes" id="UP000243723">
    <property type="component" value="Unassembled WGS sequence"/>
</dbReference>
<dbReference type="SUPFAM" id="SSF51735">
    <property type="entry name" value="NAD(P)-binding Rossmann-fold domains"/>
    <property type="match status" value="1"/>
</dbReference>
<dbReference type="STRING" id="40998.A0A2P8A7S4"/>
<dbReference type="EMBL" id="NHZQ01000060">
    <property type="protein sequence ID" value="PSK56508.1"/>
    <property type="molecule type" value="Genomic_DNA"/>
</dbReference>
<dbReference type="GO" id="GO:0048269">
    <property type="term" value="C:methionine adenosyltransferase complex"/>
    <property type="evidence" value="ECO:0007669"/>
    <property type="project" value="TreeGrafter"/>
</dbReference>
<protein>
    <recommendedName>
        <fullName evidence="1">RmlD-like substrate binding domain-containing protein</fullName>
    </recommendedName>
</protein>
<sequence>MTVSQPTGNVFLIWGGRGWIAGHLKHMLEGQGKIVHTTTVRMEDREGVIKEIERIKPTRVLNCAGCTGRPNVDWCEDNKQETIRSNVIGMLSLADVCYLRSIHLTNFATGCIYHYDDAHPIGGRTFTEEDPANFSGSYYSATKWRVEELLEPFTNVLTLRLRMPVSDDLNPRNFVTKISQYEHVVDIPNSNSILYDLLPAAILLSEHQDTGVYNFTNPGAISHNEVLTLFRDIVRPDFKWKNFSVEEQAKILKAGRSNCELDTTKLVNKLREYGYEIPSIHKAYEQCFRRMVANGVA</sequence>
<dbReference type="InterPro" id="IPR029903">
    <property type="entry name" value="RmlD-like-bd"/>
</dbReference>
<dbReference type="OrthoDB" id="16464at2759"/>
<proteinExistence type="predicted"/>
<gene>
    <name evidence="2" type="ORF">B9Z65_6132</name>
</gene>